<evidence type="ECO:0000259" key="3">
    <source>
        <dbReference type="Pfam" id="PF17746"/>
    </source>
</evidence>
<dbReference type="EMBL" id="JALBWM010000034">
    <property type="protein sequence ID" value="MCO1334655.1"/>
    <property type="molecule type" value="Genomic_DNA"/>
</dbReference>
<organism evidence="4 5">
    <name type="scientific">Microbulbifer okhotskensis</name>
    <dbReference type="NCBI Taxonomy" id="2926617"/>
    <lineage>
        <taxon>Bacteria</taxon>
        <taxon>Pseudomonadati</taxon>
        <taxon>Pseudomonadota</taxon>
        <taxon>Gammaproteobacteria</taxon>
        <taxon>Cellvibrionales</taxon>
        <taxon>Microbulbiferaceae</taxon>
        <taxon>Microbulbifer</taxon>
    </lineage>
</organism>
<feature type="domain" description="Sugar fermentation stimulation protein C-terminal" evidence="2">
    <location>
        <begin position="84"/>
        <end position="221"/>
    </location>
</feature>
<dbReference type="CDD" id="cd22359">
    <property type="entry name" value="SfsA-like_bacterial"/>
    <property type="match status" value="1"/>
</dbReference>
<dbReference type="PANTHER" id="PTHR30545:SF2">
    <property type="entry name" value="SUGAR FERMENTATION STIMULATION PROTEIN A"/>
    <property type="match status" value="1"/>
</dbReference>
<dbReference type="FunFam" id="2.40.50.580:FF:000001">
    <property type="entry name" value="Sugar fermentation stimulation protein A"/>
    <property type="match status" value="1"/>
</dbReference>
<keyword evidence="5" id="KW-1185">Reference proteome</keyword>
<dbReference type="Pfam" id="PF17746">
    <property type="entry name" value="SfsA_N"/>
    <property type="match status" value="1"/>
</dbReference>
<dbReference type="FunFam" id="3.40.1350.60:FF:000001">
    <property type="entry name" value="Sugar fermentation stimulation protein A"/>
    <property type="match status" value="1"/>
</dbReference>
<dbReference type="GO" id="GO:0003677">
    <property type="term" value="F:DNA binding"/>
    <property type="evidence" value="ECO:0007669"/>
    <property type="project" value="InterPro"/>
</dbReference>
<dbReference type="Gene3D" id="3.40.1350.60">
    <property type="match status" value="1"/>
</dbReference>
<proteinExistence type="inferred from homology"/>
<dbReference type="InterPro" id="IPR040452">
    <property type="entry name" value="SfsA_C"/>
</dbReference>
<evidence type="ECO:0000256" key="1">
    <source>
        <dbReference type="HAMAP-Rule" id="MF_00095"/>
    </source>
</evidence>
<evidence type="ECO:0000313" key="5">
    <source>
        <dbReference type="Proteomes" id="UP001139028"/>
    </source>
</evidence>
<accession>A0A9X2ENZ4</accession>
<comment type="caution">
    <text evidence="4">The sequence shown here is derived from an EMBL/GenBank/DDBJ whole genome shotgun (WGS) entry which is preliminary data.</text>
</comment>
<gene>
    <name evidence="1 4" type="primary">sfsA</name>
    <name evidence="4" type="ORF">MO867_09915</name>
</gene>
<reference evidence="4" key="1">
    <citation type="journal article" date="2022" name="Arch. Microbiol.">
        <title>Microbulbifer okhotskensis sp. nov., isolated from a deep bottom sediment of the Okhotsk Sea.</title>
        <authorList>
            <person name="Romanenko L."/>
            <person name="Kurilenko V."/>
            <person name="Otstavnykh N."/>
            <person name="Velansky P."/>
            <person name="Isaeva M."/>
            <person name="Mikhailov V."/>
        </authorList>
    </citation>
    <scope>NUCLEOTIDE SEQUENCE</scope>
    <source>
        <strain evidence="4">OS29</strain>
    </source>
</reference>
<dbReference type="InterPro" id="IPR041465">
    <property type="entry name" value="SfsA_N"/>
</dbReference>
<dbReference type="NCBIfam" id="TIGR00230">
    <property type="entry name" value="sfsA"/>
    <property type="match status" value="1"/>
</dbReference>
<comment type="similarity">
    <text evidence="1">Belongs to the SfsA family.</text>
</comment>
<name>A0A9X2ENZ4_9GAMM</name>
<dbReference type="HAMAP" id="MF_00095">
    <property type="entry name" value="SfsA"/>
    <property type="match status" value="1"/>
</dbReference>
<dbReference type="Gene3D" id="2.40.50.580">
    <property type="match status" value="1"/>
</dbReference>
<protein>
    <recommendedName>
        <fullName evidence="1">Sugar fermentation stimulation protein homolog</fullName>
    </recommendedName>
</protein>
<evidence type="ECO:0000259" key="2">
    <source>
        <dbReference type="Pfam" id="PF03749"/>
    </source>
</evidence>
<dbReference type="Pfam" id="PF03749">
    <property type="entry name" value="SfsA"/>
    <property type="match status" value="1"/>
</dbReference>
<dbReference type="RefSeq" id="WP_252466245.1">
    <property type="nucleotide sequence ID" value="NZ_JALBWM010000034.1"/>
</dbReference>
<dbReference type="InterPro" id="IPR005224">
    <property type="entry name" value="SfsA"/>
</dbReference>
<evidence type="ECO:0000313" key="4">
    <source>
        <dbReference type="EMBL" id="MCO1334655.1"/>
    </source>
</evidence>
<feature type="domain" description="SfsA N-terminal OB" evidence="3">
    <location>
        <begin position="13"/>
        <end position="77"/>
    </location>
</feature>
<sequence length="232" mass="25406">MKFTPPLQKATLLRRYKRFLADVESTEGEVFTVHCPNTGSMRNCWVEGGACWYSDSANLKRKYCHTLELATTPDGALAGVNTGRANALVEEAILSGVVTELQGYASLRREVRYGEENSRIDLLLSGTDGDCYVEVKNVTLAEGRLGYFPDAVSTRGAKHLRELQKLAEAGVRAVLFYCVQHSGIESVQAARDIDPAYAEALDVALAAGVQVLAYRAQLSAERIELSEPLTFL</sequence>
<dbReference type="Proteomes" id="UP001139028">
    <property type="component" value="Unassembled WGS sequence"/>
</dbReference>
<dbReference type="AlphaFoldDB" id="A0A9X2ENZ4"/>
<dbReference type="PANTHER" id="PTHR30545">
    <property type="entry name" value="SUGAR FERMENTATION STIMULATION PROTEIN A"/>
    <property type="match status" value="1"/>
</dbReference>